<evidence type="ECO:0000256" key="1">
    <source>
        <dbReference type="SAM" id="MobiDB-lite"/>
    </source>
</evidence>
<reference evidence="2 3" key="1">
    <citation type="submission" date="2018-07" db="EMBL/GenBank/DDBJ databases">
        <title>Genomic Encyclopedia of Type Strains, Phase IV (KMG-IV): sequencing the most valuable type-strain genomes for metagenomic binning, comparative biology and taxonomic classification.</title>
        <authorList>
            <person name="Goeker M."/>
        </authorList>
    </citation>
    <scope>NUCLEOTIDE SEQUENCE [LARGE SCALE GENOMIC DNA]</scope>
    <source>
        <strain evidence="2 3">DSM 26407</strain>
    </source>
</reference>
<accession>A0A369BVV1</accession>
<proteinExistence type="predicted"/>
<protein>
    <submittedName>
        <fullName evidence="2">Uncharacterized protein</fullName>
    </submittedName>
</protein>
<dbReference type="Proteomes" id="UP000252707">
    <property type="component" value="Unassembled WGS sequence"/>
</dbReference>
<comment type="caution">
    <text evidence="2">The sequence shown here is derived from an EMBL/GenBank/DDBJ whole genome shotgun (WGS) entry which is preliminary data.</text>
</comment>
<organism evidence="2 3">
    <name type="scientific">Thioalbus denitrificans</name>
    <dbReference type="NCBI Taxonomy" id="547122"/>
    <lineage>
        <taxon>Bacteria</taxon>
        <taxon>Pseudomonadati</taxon>
        <taxon>Pseudomonadota</taxon>
        <taxon>Gammaproteobacteria</taxon>
        <taxon>Chromatiales</taxon>
        <taxon>Ectothiorhodospiraceae</taxon>
        <taxon>Thioalbus</taxon>
    </lineage>
</organism>
<sequence>MGRKSRTEVNGIIFGWLEAGLRSTLVIRDPQLPEPVTPGRIYLYHGRRGAIVEFEAARVLERVRWVEPDTLQDLDATLTDFEAARAALLADQRARELRVRLASSSQSAARRKPDAEPLSAPLDEEQTLDPESSDEGFADDEDWGADT</sequence>
<name>A0A369BVV1_9GAMM</name>
<dbReference type="AlphaFoldDB" id="A0A369BVV1"/>
<dbReference type="EMBL" id="QPJY01000014">
    <property type="protein sequence ID" value="RCX24848.1"/>
    <property type="molecule type" value="Genomic_DNA"/>
</dbReference>
<keyword evidence="3" id="KW-1185">Reference proteome</keyword>
<feature type="compositionally biased region" description="Acidic residues" evidence="1">
    <location>
        <begin position="122"/>
        <end position="147"/>
    </location>
</feature>
<gene>
    <name evidence="2" type="ORF">DFQ59_1144</name>
</gene>
<evidence type="ECO:0000313" key="2">
    <source>
        <dbReference type="EMBL" id="RCX24848.1"/>
    </source>
</evidence>
<feature type="region of interest" description="Disordered" evidence="1">
    <location>
        <begin position="101"/>
        <end position="147"/>
    </location>
</feature>
<evidence type="ECO:0000313" key="3">
    <source>
        <dbReference type="Proteomes" id="UP000252707"/>
    </source>
</evidence>